<feature type="region of interest" description="Disordered" evidence="2">
    <location>
        <begin position="224"/>
        <end position="246"/>
    </location>
</feature>
<proteinExistence type="predicted"/>
<feature type="compositionally biased region" description="Polar residues" evidence="2">
    <location>
        <begin position="226"/>
        <end position="244"/>
    </location>
</feature>
<reference evidence="5" key="1">
    <citation type="journal article" date="2019" name="Int. J. Syst. Evol. Microbiol.">
        <title>The Global Catalogue of Microorganisms (GCM) 10K type strain sequencing project: providing services to taxonomists for standard genome sequencing and annotation.</title>
        <authorList>
            <consortium name="The Broad Institute Genomics Platform"/>
            <consortium name="The Broad Institute Genome Sequencing Center for Infectious Disease"/>
            <person name="Wu L."/>
            <person name="Ma J."/>
        </authorList>
    </citation>
    <scope>NUCLEOTIDE SEQUENCE [LARGE SCALE GENOMIC DNA]</scope>
    <source>
        <strain evidence="5">JCM 17564</strain>
    </source>
</reference>
<evidence type="ECO:0000256" key="1">
    <source>
        <dbReference type="SAM" id="Coils"/>
    </source>
</evidence>
<sequence length="440" mass="47086">MTAYGDQYGELLEDIEDALDSMPGDPSAIVPGLTKDSLKVFFRSFKLLLDRVDAGTGIDWPHLLYSNTNVPQTVINTSANLIGARGNAIDYALQNYMPTFVDLRNRLELATGVVATDSASSTPLRRRLAAVERAFGEAQSKQAAAEELQQALEAQINDLRSKADELGTSIEDFNLKVAEIEASRSKAISLLNGDTDEGTSTGLEGLSARAAEIVKQAEASAKKATEAQSRASKSAQNAEQSKNSAEIVRKNAQSVIEDARKALRGSTQAGLAESFIAERDSKLKGLAIFGSLIVVGVIGAVLFAVKEVLPAVSAFSESVKSGQGIEALGISLLIRTALLAPFVFLAWFASVQYRRIDLLRIDYAAKAAAAKAYIGYKDELKGDPKLTNALKAYLIQRFGEHPVRLVSGDDNGEPASWWANMLSGDRLSQGKPESTSAAAE</sequence>
<protein>
    <submittedName>
        <fullName evidence="4">Uncharacterized protein</fullName>
    </submittedName>
</protein>
<keyword evidence="3" id="KW-0472">Membrane</keyword>
<gene>
    <name evidence="4" type="ORF">GCM10022281_10590</name>
</gene>
<keyword evidence="3" id="KW-0812">Transmembrane</keyword>
<comment type="caution">
    <text evidence="4">The sequence shown here is derived from an EMBL/GenBank/DDBJ whole genome shotgun (WGS) entry which is preliminary data.</text>
</comment>
<dbReference type="EMBL" id="BAABBR010000001">
    <property type="protein sequence ID" value="GAA4032787.1"/>
    <property type="molecule type" value="Genomic_DNA"/>
</dbReference>
<keyword evidence="3" id="KW-1133">Transmembrane helix</keyword>
<dbReference type="RefSeq" id="WP_344695988.1">
    <property type="nucleotide sequence ID" value="NZ_BAABBR010000001.1"/>
</dbReference>
<dbReference type="Proteomes" id="UP001424459">
    <property type="component" value="Unassembled WGS sequence"/>
</dbReference>
<dbReference type="CDD" id="cd00636">
    <property type="entry name" value="TroA-like"/>
    <property type="match status" value="1"/>
</dbReference>
<accession>A0ABP7TXJ1</accession>
<evidence type="ECO:0000256" key="3">
    <source>
        <dbReference type="SAM" id="Phobius"/>
    </source>
</evidence>
<name>A0ABP7TXJ1_9SPHN</name>
<feature type="coiled-coil region" evidence="1">
    <location>
        <begin position="131"/>
        <end position="169"/>
    </location>
</feature>
<feature type="transmembrane region" description="Helical" evidence="3">
    <location>
        <begin position="325"/>
        <end position="350"/>
    </location>
</feature>
<evidence type="ECO:0000313" key="4">
    <source>
        <dbReference type="EMBL" id="GAA4032787.1"/>
    </source>
</evidence>
<organism evidence="4 5">
    <name type="scientific">Sphingomonas rosea</name>
    <dbReference type="NCBI Taxonomy" id="335605"/>
    <lineage>
        <taxon>Bacteria</taxon>
        <taxon>Pseudomonadati</taxon>
        <taxon>Pseudomonadota</taxon>
        <taxon>Alphaproteobacteria</taxon>
        <taxon>Sphingomonadales</taxon>
        <taxon>Sphingomonadaceae</taxon>
        <taxon>Sphingomonas</taxon>
    </lineage>
</organism>
<evidence type="ECO:0000313" key="5">
    <source>
        <dbReference type="Proteomes" id="UP001424459"/>
    </source>
</evidence>
<keyword evidence="5" id="KW-1185">Reference proteome</keyword>
<feature type="transmembrane region" description="Helical" evidence="3">
    <location>
        <begin position="286"/>
        <end position="305"/>
    </location>
</feature>
<keyword evidence="1" id="KW-0175">Coiled coil</keyword>
<evidence type="ECO:0000256" key="2">
    <source>
        <dbReference type="SAM" id="MobiDB-lite"/>
    </source>
</evidence>